<name>A0AAU7LWY4_9BURK</name>
<accession>A0AAU7LWY4</accession>
<gene>
    <name evidence="1" type="ORF">ABLV49_09935</name>
</gene>
<proteinExistence type="predicted"/>
<organism evidence="1">
    <name type="scientific">Polaromonas hydrogenivorans</name>
    <dbReference type="NCBI Taxonomy" id="335476"/>
    <lineage>
        <taxon>Bacteria</taxon>
        <taxon>Pseudomonadati</taxon>
        <taxon>Pseudomonadota</taxon>
        <taxon>Betaproteobacteria</taxon>
        <taxon>Burkholderiales</taxon>
        <taxon>Comamonadaceae</taxon>
        <taxon>Polaromonas</taxon>
    </lineage>
</organism>
<dbReference type="RefSeq" id="WP_349281421.1">
    <property type="nucleotide sequence ID" value="NZ_CBCSCU010000002.1"/>
</dbReference>
<dbReference type="AlphaFoldDB" id="A0AAU7LWY4"/>
<dbReference type="EMBL" id="CP157675">
    <property type="protein sequence ID" value="XBP72091.1"/>
    <property type="molecule type" value="Genomic_DNA"/>
</dbReference>
<sequence length="84" mass="9273">MTEKFKPYANEADVLRIGELEIENRVDRVALTGDVVLTKDKAGLALARELQVLVNDVVKALEADKQLPEVVKVKAARTVKNPFA</sequence>
<reference evidence="1" key="1">
    <citation type="submission" date="2024-05" db="EMBL/GenBank/DDBJ databases">
        <authorList>
            <person name="Bunk B."/>
            <person name="Swiderski J."/>
            <person name="Sproer C."/>
            <person name="Thiel V."/>
        </authorList>
    </citation>
    <scope>NUCLEOTIDE SEQUENCE</scope>
    <source>
        <strain evidence="1">DSM 17735</strain>
    </source>
</reference>
<evidence type="ECO:0000313" key="1">
    <source>
        <dbReference type="EMBL" id="XBP72091.1"/>
    </source>
</evidence>
<protein>
    <submittedName>
        <fullName evidence="1">Uncharacterized protein</fullName>
    </submittedName>
</protein>